<keyword evidence="10" id="KW-0658">Purine biosynthesis</keyword>
<dbReference type="EC" id="4.1.1.21" evidence="7"/>
<name>A0A212D5V3_CEREH</name>
<dbReference type="Pfam" id="PF00731">
    <property type="entry name" value="AIRC"/>
    <property type="match status" value="1"/>
</dbReference>
<protein>
    <recommendedName>
        <fullName evidence="18">Bifunctional phosphoribosylaminoimidazole carboxylase/phosphoribosylaminoimidazole succinocarboxamide synthetase</fullName>
        <ecNumber evidence="7">4.1.1.21</ecNumber>
        <ecNumber evidence="6">6.3.2.6</ecNumber>
    </recommendedName>
</protein>
<feature type="domain" description="PurE" evidence="20">
    <location>
        <begin position="284"/>
        <end position="401"/>
    </location>
</feature>
<evidence type="ECO:0000256" key="3">
    <source>
        <dbReference type="ARBA" id="ARBA00010478"/>
    </source>
</evidence>
<evidence type="ECO:0000256" key="17">
    <source>
        <dbReference type="ARBA" id="ARBA00054522"/>
    </source>
</evidence>
<accession>A0A212D5V3</accession>
<evidence type="ECO:0000256" key="1">
    <source>
        <dbReference type="ARBA" id="ARBA00004672"/>
    </source>
</evidence>
<dbReference type="PROSITE" id="PS01058">
    <property type="entry name" value="SAICAR_SYNTHETASE_2"/>
    <property type="match status" value="1"/>
</dbReference>
<comment type="catalytic activity">
    <reaction evidence="15">
        <text>5-amino-1-(5-phospho-D-ribosyl)imidazole-4-carboxylate + H(+) = 5-amino-1-(5-phospho-beta-D-ribosyl)imidazole + CO2</text>
        <dbReference type="Rhea" id="RHEA:10792"/>
        <dbReference type="ChEBI" id="CHEBI:15378"/>
        <dbReference type="ChEBI" id="CHEBI:16526"/>
        <dbReference type="ChEBI" id="CHEBI:77657"/>
        <dbReference type="ChEBI" id="CHEBI:137981"/>
        <dbReference type="EC" id="4.1.1.21"/>
    </reaction>
    <physiologicalReaction direction="right-to-left" evidence="15">
        <dbReference type="Rhea" id="RHEA:10794"/>
    </physiologicalReaction>
</comment>
<dbReference type="GO" id="GO:0004639">
    <property type="term" value="F:phosphoribosylaminoimidazolesuccinocarboxamide synthase activity"/>
    <property type="evidence" value="ECO:0007669"/>
    <property type="project" value="UniProtKB-EC"/>
</dbReference>
<dbReference type="Gene3D" id="3.40.50.1970">
    <property type="match status" value="1"/>
</dbReference>
<comment type="catalytic activity">
    <reaction evidence="16">
        <text>5-amino-1-(5-phospho-D-ribosyl)imidazole-4-carboxylate + L-aspartate + ATP = (2S)-2-[5-amino-1-(5-phospho-beta-D-ribosyl)imidazole-4-carboxamido]succinate + ADP + phosphate + 2 H(+)</text>
        <dbReference type="Rhea" id="RHEA:22628"/>
        <dbReference type="ChEBI" id="CHEBI:15378"/>
        <dbReference type="ChEBI" id="CHEBI:29991"/>
        <dbReference type="ChEBI" id="CHEBI:30616"/>
        <dbReference type="ChEBI" id="CHEBI:43474"/>
        <dbReference type="ChEBI" id="CHEBI:58443"/>
        <dbReference type="ChEBI" id="CHEBI:77657"/>
        <dbReference type="ChEBI" id="CHEBI:456216"/>
        <dbReference type="EC" id="6.3.2.6"/>
    </reaction>
    <physiologicalReaction direction="left-to-right" evidence="16">
        <dbReference type="Rhea" id="RHEA:22629"/>
    </physiologicalReaction>
</comment>
<dbReference type="CDD" id="cd01416">
    <property type="entry name" value="SAICAR_synt_Ade5"/>
    <property type="match status" value="1"/>
</dbReference>
<dbReference type="InterPro" id="IPR050089">
    <property type="entry name" value="SAICAR_synthetase"/>
</dbReference>
<dbReference type="InterPro" id="IPR028923">
    <property type="entry name" value="SAICAR_synt/ADE2_N"/>
</dbReference>
<dbReference type="GO" id="GO:0005524">
    <property type="term" value="F:ATP binding"/>
    <property type="evidence" value="ECO:0007669"/>
    <property type="project" value="UniProtKB-KW"/>
</dbReference>
<evidence type="ECO:0000256" key="9">
    <source>
        <dbReference type="ARBA" id="ARBA00022741"/>
    </source>
</evidence>
<dbReference type="AlphaFoldDB" id="A0A212D5V3"/>
<keyword evidence="14" id="KW-0511">Multifunctional enzyme</keyword>
<dbReference type="PANTHER" id="PTHR43599:SF11">
    <property type="entry name" value="BIFUNCTIONAL PHOSPHORIBOSYLAMINOIMIDAZOLE CARBOXYLASE_PHOSPHORIBOSYLAMINOIMIDAZOLE SUCCINOCARBOXAMIDE SYNTHETASE"/>
    <property type="match status" value="1"/>
</dbReference>
<keyword evidence="22" id="KW-1185">Reference proteome</keyword>
<dbReference type="SUPFAM" id="SSF56104">
    <property type="entry name" value="SAICAR synthase-like"/>
    <property type="match status" value="1"/>
</dbReference>
<reference evidence="21 22" key="1">
    <citation type="journal article" date="2018" name="Mol. Genet. Genomics">
        <title>The red deer Cervus elaphus genome CerEla1.0: sequencing, annotating, genes, and chromosomes.</title>
        <authorList>
            <person name="Bana N.A."/>
            <person name="Nyiri A."/>
            <person name="Nagy J."/>
            <person name="Frank K."/>
            <person name="Nagy T."/>
            <person name="Steger V."/>
            <person name="Schiller M."/>
            <person name="Lakatos P."/>
            <person name="Sugar L."/>
            <person name="Horn P."/>
            <person name="Barta E."/>
            <person name="Orosz L."/>
        </authorList>
    </citation>
    <scope>NUCLEOTIDE SEQUENCE [LARGE SCALE GENOMIC DNA]</scope>
    <source>
        <strain evidence="21">Hungarian</strain>
    </source>
</reference>
<comment type="subunit">
    <text evidence="5">Homooctamer.</text>
</comment>
<evidence type="ECO:0000256" key="15">
    <source>
        <dbReference type="ARBA" id="ARBA00050588"/>
    </source>
</evidence>
<proteinExistence type="inferred from homology"/>
<dbReference type="Gene3D" id="3.30.470.20">
    <property type="entry name" value="ATP-grasp fold, B domain"/>
    <property type="match status" value="1"/>
</dbReference>
<evidence type="ECO:0000256" key="13">
    <source>
        <dbReference type="ARBA" id="ARBA00023239"/>
    </source>
</evidence>
<comment type="caution">
    <text evidence="21">The sequence shown here is derived from an EMBL/GenBank/DDBJ whole genome shotgun (WGS) entry which is preliminary data.</text>
</comment>
<evidence type="ECO:0000259" key="20">
    <source>
        <dbReference type="SMART" id="SM01001"/>
    </source>
</evidence>
<keyword evidence="12" id="KW-0067">ATP-binding</keyword>
<evidence type="ECO:0000256" key="18">
    <source>
        <dbReference type="ARBA" id="ARBA00071823"/>
    </source>
</evidence>
<evidence type="ECO:0000313" key="22">
    <source>
        <dbReference type="Proteomes" id="UP000242450"/>
    </source>
</evidence>
<dbReference type="SMART" id="SM01001">
    <property type="entry name" value="AIRC"/>
    <property type="match status" value="1"/>
</dbReference>
<dbReference type="Proteomes" id="UP000242450">
    <property type="component" value="Chromosome 6"/>
</dbReference>
<dbReference type="InterPro" id="IPR000031">
    <property type="entry name" value="PurE_dom"/>
</dbReference>
<evidence type="ECO:0000256" key="19">
    <source>
        <dbReference type="SAM" id="MobiDB-lite"/>
    </source>
</evidence>
<comment type="similarity">
    <text evidence="3">In the C-terminal section; belongs to the AIR carboxylase family. Class II subfamily.</text>
</comment>
<gene>
    <name evidence="21" type="ORF">Celaphus_00017485</name>
</gene>
<evidence type="ECO:0000256" key="5">
    <source>
        <dbReference type="ARBA" id="ARBA00011823"/>
    </source>
</evidence>
<dbReference type="UniPathway" id="UPA00074">
    <property type="reaction ID" value="UER00130"/>
</dbReference>
<evidence type="ECO:0000256" key="4">
    <source>
        <dbReference type="ARBA" id="ARBA00011020"/>
    </source>
</evidence>
<dbReference type="Pfam" id="PF01259">
    <property type="entry name" value="SAICAR_synt"/>
    <property type="match status" value="1"/>
</dbReference>
<evidence type="ECO:0000256" key="6">
    <source>
        <dbReference type="ARBA" id="ARBA00012217"/>
    </source>
</evidence>
<dbReference type="GO" id="GO:0004638">
    <property type="term" value="F:phosphoribosylaminoimidazole carboxylase activity"/>
    <property type="evidence" value="ECO:0007669"/>
    <property type="project" value="UniProtKB-EC"/>
</dbReference>
<feature type="compositionally biased region" description="Low complexity" evidence="19">
    <location>
        <begin position="22"/>
        <end position="40"/>
    </location>
</feature>
<comment type="pathway">
    <text evidence="2">Purine metabolism; IMP biosynthesis via de novo pathway; 5-amino-1-(5-phospho-D-ribosyl)imidazole-4-carboxylate from 5-amino-1-(5-phospho-D-ribosyl)imidazole (carboxylase route): step 1/1.</text>
</comment>
<evidence type="ECO:0000256" key="14">
    <source>
        <dbReference type="ARBA" id="ARBA00023268"/>
    </source>
</evidence>
<dbReference type="FunFam" id="3.30.200.20:FF:000183">
    <property type="entry name" value="Probable multifunctional protein ADE2"/>
    <property type="match status" value="1"/>
</dbReference>
<dbReference type="Gene3D" id="3.30.200.20">
    <property type="entry name" value="Phosphorylase Kinase, domain 1"/>
    <property type="match status" value="1"/>
</dbReference>
<comment type="pathway">
    <text evidence="1">Purine metabolism; IMP biosynthesis via de novo pathway; 5-amino-1-(5-phospho-D-ribosyl)imidazole-4-carboxamide from 5-amino-1-(5-phospho-D-ribosyl)imidazole-4-carboxylate: step 1/2.</text>
</comment>
<comment type="similarity">
    <text evidence="4">In the N-terminal section; belongs to the SAICAR synthetase family.</text>
</comment>
<evidence type="ECO:0000256" key="2">
    <source>
        <dbReference type="ARBA" id="ARBA00004747"/>
    </source>
</evidence>
<organism evidence="21 22">
    <name type="scientific">Cervus elaphus hippelaphus</name>
    <name type="common">European red deer</name>
    <dbReference type="NCBI Taxonomy" id="46360"/>
    <lineage>
        <taxon>Eukaryota</taxon>
        <taxon>Metazoa</taxon>
        <taxon>Chordata</taxon>
        <taxon>Craniata</taxon>
        <taxon>Vertebrata</taxon>
        <taxon>Euteleostomi</taxon>
        <taxon>Mammalia</taxon>
        <taxon>Eutheria</taxon>
        <taxon>Laurasiatheria</taxon>
        <taxon>Artiodactyla</taxon>
        <taxon>Ruminantia</taxon>
        <taxon>Pecora</taxon>
        <taxon>Cervidae</taxon>
        <taxon>Cervinae</taxon>
        <taxon>Cervus</taxon>
    </lineage>
</organism>
<comment type="function">
    <text evidence="17">Bifunctional phosphoribosylaminoimidazole carboxylase and phosphoribosylaminoimidazole succinocarboxamide synthetase catalyzing two reactions of the de novo purine biosynthetic pathway.</text>
</comment>
<keyword evidence="9" id="KW-0547">Nucleotide-binding</keyword>
<dbReference type="FunFam" id="3.30.470.20:FF:000020">
    <property type="entry name" value="Probable multifunctional protein ADE2"/>
    <property type="match status" value="1"/>
</dbReference>
<keyword evidence="8" id="KW-0436">Ligase</keyword>
<dbReference type="PROSITE" id="PS01057">
    <property type="entry name" value="SAICAR_SYNTHETASE_1"/>
    <property type="match status" value="1"/>
</dbReference>
<evidence type="ECO:0000256" key="8">
    <source>
        <dbReference type="ARBA" id="ARBA00022598"/>
    </source>
</evidence>
<evidence type="ECO:0000256" key="11">
    <source>
        <dbReference type="ARBA" id="ARBA00022793"/>
    </source>
</evidence>
<dbReference type="OrthoDB" id="9991235at2759"/>
<sequence>MFEETRRGRYGSRGPARGVSVGGASLPRPSPASLPSAAEAPGPLRTMAAVEVLKIGKKLYEGKTKEVYELLDSPGKVLLQSKDQITAGNAARKNHLEGKAAISNKITSCIFQLLQEAGIKTAFTRKCGETAFVAPKCEMIPIEWVCRRIATGSFLKRNPGVKEGYKFYPPKVEMFFKDDANNDPQWSEEQLIAANFCFAGLVIGQTEVDIMSHATQAIFEILEKSWLPQNCTLVDMKIEFGVDVTTREIVLADVIDNDSWRLWPSGDRTQQKDKQLLLKPESQCRVIVLMGSTSDLNHCEKIRKACGDFGIPCELRVTSAHKGPDETLRIKAEYEGDGIPTVFVAVAGRSNGLGPVLSGLGCPTILSPEGSAQFAAQIFGLNNHLIWARLRASVLNTWISLKQADKKIREANL</sequence>
<feature type="region of interest" description="Disordered" evidence="19">
    <location>
        <begin position="1"/>
        <end position="40"/>
    </location>
</feature>
<dbReference type="EC" id="6.3.2.6" evidence="6"/>
<keyword evidence="11" id="KW-0210">Decarboxylase</keyword>
<dbReference type="HAMAP" id="MF_00137">
    <property type="entry name" value="SAICAR_synth"/>
    <property type="match status" value="1"/>
</dbReference>
<evidence type="ECO:0000256" key="16">
    <source>
        <dbReference type="ARBA" id="ARBA00051729"/>
    </source>
</evidence>
<dbReference type="InterPro" id="IPR018236">
    <property type="entry name" value="SAICAR_synthetase_CS"/>
</dbReference>
<evidence type="ECO:0000256" key="7">
    <source>
        <dbReference type="ARBA" id="ARBA00012329"/>
    </source>
</evidence>
<evidence type="ECO:0000313" key="21">
    <source>
        <dbReference type="EMBL" id="OWK13566.1"/>
    </source>
</evidence>
<evidence type="ECO:0000256" key="10">
    <source>
        <dbReference type="ARBA" id="ARBA00022755"/>
    </source>
</evidence>
<dbReference type="EMBL" id="MKHE01000006">
    <property type="protein sequence ID" value="OWK13566.1"/>
    <property type="molecule type" value="Genomic_DNA"/>
</dbReference>
<dbReference type="PANTHER" id="PTHR43599">
    <property type="entry name" value="MULTIFUNCTIONAL PROTEIN ADE2"/>
    <property type="match status" value="1"/>
</dbReference>
<dbReference type="GO" id="GO:0006189">
    <property type="term" value="P:'de novo' IMP biosynthetic process"/>
    <property type="evidence" value="ECO:0007669"/>
    <property type="project" value="UniProtKB-UniPathway"/>
</dbReference>
<dbReference type="GO" id="GO:0005829">
    <property type="term" value="C:cytosol"/>
    <property type="evidence" value="ECO:0007669"/>
    <property type="project" value="TreeGrafter"/>
</dbReference>
<evidence type="ECO:0000256" key="12">
    <source>
        <dbReference type="ARBA" id="ARBA00022840"/>
    </source>
</evidence>
<keyword evidence="13" id="KW-0456">Lyase</keyword>
<dbReference type="SUPFAM" id="SSF52255">
    <property type="entry name" value="N5-CAIR mutase (phosphoribosylaminoimidazole carboxylase, PurE)"/>
    <property type="match status" value="1"/>
</dbReference>